<evidence type="ECO:0000259" key="9">
    <source>
        <dbReference type="Pfam" id="PF13098"/>
    </source>
</evidence>
<dbReference type="InterPro" id="IPR018950">
    <property type="entry name" value="DiS-bond_isomerase_DsbC/G_N"/>
</dbReference>
<feature type="chain" id="PRO_5010004557" description="Thiol:disulfide interchange protein" evidence="7">
    <location>
        <begin position="20"/>
        <end position="289"/>
    </location>
</feature>
<evidence type="ECO:0000256" key="6">
    <source>
        <dbReference type="ARBA" id="ARBA00023284"/>
    </source>
</evidence>
<evidence type="ECO:0000256" key="3">
    <source>
        <dbReference type="ARBA" id="ARBA00022729"/>
    </source>
</evidence>
<evidence type="ECO:0000256" key="4">
    <source>
        <dbReference type="ARBA" id="ARBA00022764"/>
    </source>
</evidence>
<feature type="domain" description="Thioredoxin-like fold" evidence="9">
    <location>
        <begin position="155"/>
        <end position="278"/>
    </location>
</feature>
<sequence length="289" mass="31613">MFMRFMAALLALSAYNSFANNELATPNTTSNAVTVQPMQDPVVTPATPAAPTTTKNVEIDNNPDIPNSLRDVLKRLAGADKLDQIKIKPSPIKGLYEVMVGMEVVYMNEDGSYMLVGDLRDTKTGVNVTEQKRNGLRVTAINALDQKDMIIFSPKEKAKFVINVFTDIDCGYCRKLHTEVPKLNELGIEVRYLAFPRAGVGSETYQKMVSIWCASDRNNALTVAKSEGTVKPAQCNNPVSKEFELGQTLGVTGTPALVLSDGELLPGYVPADRLLAYLTQKSVPHLSEK</sequence>
<evidence type="ECO:0000256" key="2">
    <source>
        <dbReference type="ARBA" id="ARBA00009813"/>
    </source>
</evidence>
<evidence type="ECO:0000259" key="8">
    <source>
        <dbReference type="Pfam" id="PF10411"/>
    </source>
</evidence>
<keyword evidence="6 7" id="KW-0676">Redox-active center</keyword>
<dbReference type="InterPro" id="IPR009094">
    <property type="entry name" value="DiS-bond_isomerase_DsbC/G_N_sf"/>
</dbReference>
<evidence type="ECO:0000256" key="5">
    <source>
        <dbReference type="ARBA" id="ARBA00023157"/>
    </source>
</evidence>
<dbReference type="eggNOG" id="COG1651">
    <property type="taxonomic scope" value="Bacteria"/>
</dbReference>
<dbReference type="STRING" id="395493.BegalDRAFT_1240"/>
<dbReference type="RefSeq" id="WP_002684797.1">
    <property type="nucleotide sequence ID" value="NZ_JH600070.1"/>
</dbReference>
<organism evidence="10 11">
    <name type="scientific">Beggiatoa alba B18LD</name>
    <dbReference type="NCBI Taxonomy" id="395493"/>
    <lineage>
        <taxon>Bacteria</taxon>
        <taxon>Pseudomonadati</taxon>
        <taxon>Pseudomonadota</taxon>
        <taxon>Gammaproteobacteria</taxon>
        <taxon>Thiotrichales</taxon>
        <taxon>Thiotrichaceae</taxon>
        <taxon>Beggiatoa</taxon>
    </lineage>
</organism>
<dbReference type="Gene3D" id="3.10.450.70">
    <property type="entry name" value="Disulphide bond isomerase, DsbC/G, N-terminal"/>
    <property type="match status" value="1"/>
</dbReference>
<comment type="similarity">
    <text evidence="2 7">Belongs to the thioredoxin family. DsbC subfamily.</text>
</comment>
<accession>I3CEU6</accession>
<evidence type="ECO:0000313" key="10">
    <source>
        <dbReference type="EMBL" id="EIJ42139.1"/>
    </source>
</evidence>
<proteinExistence type="inferred from homology"/>
<dbReference type="CDD" id="cd03020">
    <property type="entry name" value="DsbA_DsbC_DsbG"/>
    <property type="match status" value="1"/>
</dbReference>
<dbReference type="OrthoDB" id="12976at2"/>
<dbReference type="GO" id="GO:0016853">
    <property type="term" value="F:isomerase activity"/>
    <property type="evidence" value="ECO:0007669"/>
    <property type="project" value="UniProtKB-KW"/>
</dbReference>
<keyword evidence="5" id="KW-1015">Disulfide bond</keyword>
<feature type="domain" description="Disulphide bond isomerase DsbC/G N-terminal" evidence="8">
    <location>
        <begin position="81"/>
        <end position="130"/>
    </location>
</feature>
<dbReference type="InterPro" id="IPR036249">
    <property type="entry name" value="Thioredoxin-like_sf"/>
</dbReference>
<dbReference type="PANTHER" id="PTHR35272">
    <property type="entry name" value="THIOL:DISULFIDE INTERCHANGE PROTEIN DSBC-RELATED"/>
    <property type="match status" value="1"/>
</dbReference>
<dbReference type="AlphaFoldDB" id="I3CEU6"/>
<dbReference type="SUPFAM" id="SSF54423">
    <property type="entry name" value="DsbC/DsbG N-terminal domain-like"/>
    <property type="match status" value="1"/>
</dbReference>
<dbReference type="PANTHER" id="PTHR35272:SF3">
    <property type="entry name" value="THIOL:DISULFIDE INTERCHANGE PROTEIN DSBC"/>
    <property type="match status" value="1"/>
</dbReference>
<keyword evidence="10" id="KW-0413">Isomerase</keyword>
<dbReference type="Pfam" id="PF13098">
    <property type="entry name" value="Thioredoxin_2"/>
    <property type="match status" value="1"/>
</dbReference>
<dbReference type="EMBL" id="JH600070">
    <property type="protein sequence ID" value="EIJ42139.1"/>
    <property type="molecule type" value="Genomic_DNA"/>
</dbReference>
<dbReference type="InterPro" id="IPR012336">
    <property type="entry name" value="Thioredoxin-like_fold"/>
</dbReference>
<comment type="function">
    <text evidence="7">Required for disulfide bond formation in some periplasmic proteins. Acts by transferring its disulfide bond to other proteins and is reduced in the process.</text>
</comment>
<keyword evidence="3 7" id="KW-0732">Signal</keyword>
<dbReference type="Pfam" id="PF10411">
    <property type="entry name" value="DsbC_N"/>
    <property type="match status" value="1"/>
</dbReference>
<feature type="signal peptide" evidence="7">
    <location>
        <begin position="1"/>
        <end position="19"/>
    </location>
</feature>
<gene>
    <name evidence="10" type="ORF">BegalDRAFT_1240</name>
</gene>
<dbReference type="InterPro" id="IPR051470">
    <property type="entry name" value="Thiol:disulfide_interchange"/>
</dbReference>
<evidence type="ECO:0000313" key="11">
    <source>
        <dbReference type="Proteomes" id="UP000005744"/>
    </source>
</evidence>
<comment type="subcellular location">
    <subcellularLocation>
        <location evidence="1 7">Periplasm</location>
    </subcellularLocation>
</comment>
<evidence type="ECO:0000256" key="7">
    <source>
        <dbReference type="RuleBase" id="RU364038"/>
    </source>
</evidence>
<evidence type="ECO:0000256" key="1">
    <source>
        <dbReference type="ARBA" id="ARBA00004418"/>
    </source>
</evidence>
<dbReference type="InterPro" id="IPR033954">
    <property type="entry name" value="DiS-bond_Isoase_DsbC/G"/>
</dbReference>
<dbReference type="Gene3D" id="3.40.30.10">
    <property type="entry name" value="Glutaredoxin"/>
    <property type="match status" value="1"/>
</dbReference>
<dbReference type="GO" id="GO:0042597">
    <property type="term" value="C:periplasmic space"/>
    <property type="evidence" value="ECO:0007669"/>
    <property type="project" value="UniProtKB-SubCell"/>
</dbReference>
<dbReference type="SUPFAM" id="SSF52833">
    <property type="entry name" value="Thioredoxin-like"/>
    <property type="match status" value="1"/>
</dbReference>
<name>I3CEU6_9GAMM</name>
<keyword evidence="11" id="KW-1185">Reference proteome</keyword>
<reference evidence="10 11" key="1">
    <citation type="submission" date="2011-11" db="EMBL/GenBank/DDBJ databases">
        <title>Improved High-Quality Draft sequence of Beggiatoa alba B18lD.</title>
        <authorList>
            <consortium name="US DOE Joint Genome Institute"/>
            <person name="Lucas S."/>
            <person name="Han J."/>
            <person name="Lapidus A."/>
            <person name="Cheng J.-F."/>
            <person name="Goodwin L."/>
            <person name="Pitluck S."/>
            <person name="Peters L."/>
            <person name="Mikhailova N."/>
            <person name="Held B."/>
            <person name="Detter J.C."/>
            <person name="Han C."/>
            <person name="Tapia R."/>
            <person name="Land M."/>
            <person name="Hauser L."/>
            <person name="Kyrpides N."/>
            <person name="Ivanova N."/>
            <person name="Pagani I."/>
            <person name="Samuel K."/>
            <person name="Teske A."/>
            <person name="Mueller J."/>
            <person name="Woyke T."/>
        </authorList>
    </citation>
    <scope>NUCLEOTIDE SEQUENCE [LARGE SCALE GENOMIC DNA]</scope>
    <source>
        <strain evidence="10 11">B18LD</strain>
    </source>
</reference>
<dbReference type="HOGENOM" id="CLU_083593_0_0_6"/>
<dbReference type="Proteomes" id="UP000005744">
    <property type="component" value="Unassembled WGS sequence"/>
</dbReference>
<keyword evidence="4 7" id="KW-0574">Periplasm</keyword>
<protein>
    <recommendedName>
        <fullName evidence="7">Thiol:disulfide interchange protein</fullName>
    </recommendedName>
</protein>